<evidence type="ECO:0000256" key="2">
    <source>
        <dbReference type="SAM" id="Phobius"/>
    </source>
</evidence>
<dbReference type="EMBL" id="VIIS01000158">
    <property type="protein sequence ID" value="KAF0312573.1"/>
    <property type="molecule type" value="Genomic_DNA"/>
</dbReference>
<sequence length="690" mass="74680">MLVTATDSGRGQTALNNFNIKLLDTDSINSILGKLVGVQECFQCSILNVVNNGRVRKLSEAIRKCMNASPTRPFPPGWNPMFPPIMPYPGFFGPGQAGALYPAGLYPGPVPGRPGAALPPGTGGAAPGQRTAWGNQVDARVRCVLSELGLVGRDRELDSDALHKLIDGIVTDEQSKKRLTSISDACFKQSTKSSHSLAYYLTHPHQDSQETVYVKCILGKLDHACQKEYTDKYNPMKAEMLRLKQARCLLSDLRPDGQVLFKTISCVGETFQKVSQAFASETRTATVPLTPVVADTCRREPFLFDPVVALLKLPPAFSAQAERLAVQQMVQCVLSELGVFASFAAPLSAPAVTKVVDGMQGTILAKNKLKEASARCIIATPQPKDKAELVGYINCVLDFLGDDCPNYSRDTENASFFEIIPTFLGGAPLRPLPGIASLSTQRPTLVPTPPGPLANTTEPIPVPPGPQPGPQPTGQPPFFGDPLSAAAGPFSAGFGSFGGLSGMPAAPSPLSASLPPELSAGGGPLGFSSLAGLSSLYLTTVKCNLLYFNYPMDRQTCTVKIQSYAYTSETLTIEWHPKGITREDIVMSSFYLEDIRTLPPVRVGVFNNSHAELRFEMRFKRKLRFSILAVYVPSLLVVMVSWLSLWAKTLKGNWTMTGAEKADRLERFSRVASVVAFAIFNIAYWAYYLG</sequence>
<dbReference type="InterPro" id="IPR036728">
    <property type="entry name" value="PBP_GOBP_sf"/>
</dbReference>
<gene>
    <name evidence="4" type="primary">Gabrr1</name>
    <name evidence="4" type="ORF">FJT64_016684</name>
</gene>
<name>A0A6A4X2X9_AMPAM</name>
<feature type="domain" description="Neurotransmitter-gated ion-channel ligand-binding" evidence="3">
    <location>
        <begin position="539"/>
        <end position="622"/>
    </location>
</feature>
<keyword evidence="4" id="KW-0675">Receptor</keyword>
<dbReference type="OrthoDB" id="6346517at2759"/>
<feature type="transmembrane region" description="Helical" evidence="2">
    <location>
        <begin position="625"/>
        <end position="647"/>
    </location>
</feature>
<protein>
    <submittedName>
        <fullName evidence="4">Gamma-aminobutyric acid receptor subunit rho-1</fullName>
    </submittedName>
</protein>
<proteinExistence type="predicted"/>
<dbReference type="Gene3D" id="2.70.170.10">
    <property type="entry name" value="Neurotransmitter-gated ion-channel ligand-binding domain"/>
    <property type="match status" value="1"/>
</dbReference>
<feature type="compositionally biased region" description="Pro residues" evidence="1">
    <location>
        <begin position="460"/>
        <end position="475"/>
    </location>
</feature>
<feature type="transmembrane region" description="Helical" evidence="2">
    <location>
        <begin position="668"/>
        <end position="687"/>
    </location>
</feature>
<feature type="region of interest" description="Disordered" evidence="1">
    <location>
        <begin position="440"/>
        <end position="481"/>
    </location>
</feature>
<keyword evidence="2" id="KW-0472">Membrane</keyword>
<keyword evidence="2" id="KW-1133">Transmembrane helix</keyword>
<dbReference type="GO" id="GO:0005549">
    <property type="term" value="F:odorant binding"/>
    <property type="evidence" value="ECO:0007669"/>
    <property type="project" value="InterPro"/>
</dbReference>
<accession>A0A6A4X2X9</accession>
<dbReference type="InterPro" id="IPR036734">
    <property type="entry name" value="Neur_chan_lig-bd_sf"/>
</dbReference>
<dbReference type="Proteomes" id="UP000440578">
    <property type="component" value="Unassembled WGS sequence"/>
</dbReference>
<comment type="caution">
    <text evidence="4">The sequence shown here is derived from an EMBL/GenBank/DDBJ whole genome shotgun (WGS) entry which is preliminary data.</text>
</comment>
<dbReference type="PANTHER" id="PTHR18945">
    <property type="entry name" value="NEUROTRANSMITTER GATED ION CHANNEL"/>
    <property type="match status" value="1"/>
</dbReference>
<evidence type="ECO:0000256" key="1">
    <source>
        <dbReference type="SAM" id="MobiDB-lite"/>
    </source>
</evidence>
<keyword evidence="2" id="KW-0812">Transmembrane</keyword>
<dbReference type="InterPro" id="IPR006202">
    <property type="entry name" value="Neur_chan_lig-bd"/>
</dbReference>
<dbReference type="InterPro" id="IPR006201">
    <property type="entry name" value="Neur_channel"/>
</dbReference>
<dbReference type="GO" id="GO:0016020">
    <property type="term" value="C:membrane"/>
    <property type="evidence" value="ECO:0007669"/>
    <property type="project" value="InterPro"/>
</dbReference>
<evidence type="ECO:0000313" key="4">
    <source>
        <dbReference type="EMBL" id="KAF0312573.1"/>
    </source>
</evidence>
<dbReference type="AlphaFoldDB" id="A0A6A4X2X9"/>
<dbReference type="SUPFAM" id="SSF63712">
    <property type="entry name" value="Nicotinic receptor ligand binding domain-like"/>
    <property type="match status" value="1"/>
</dbReference>
<evidence type="ECO:0000259" key="3">
    <source>
        <dbReference type="Pfam" id="PF02931"/>
    </source>
</evidence>
<dbReference type="Pfam" id="PF02931">
    <property type="entry name" value="Neur_chan_LBD"/>
    <property type="match status" value="1"/>
</dbReference>
<reference evidence="4 5" key="1">
    <citation type="submission" date="2019-07" db="EMBL/GenBank/DDBJ databases">
        <title>Draft genome assembly of a fouling barnacle, Amphibalanus amphitrite (Darwin, 1854): The first reference genome for Thecostraca.</title>
        <authorList>
            <person name="Kim W."/>
        </authorList>
    </citation>
    <scope>NUCLEOTIDE SEQUENCE [LARGE SCALE GENOMIC DNA]</scope>
    <source>
        <strain evidence="4">SNU_AA5</strain>
        <tissue evidence="4">Soma without cirri and trophi</tissue>
    </source>
</reference>
<dbReference type="GO" id="GO:0004888">
    <property type="term" value="F:transmembrane signaling receptor activity"/>
    <property type="evidence" value="ECO:0007669"/>
    <property type="project" value="InterPro"/>
</dbReference>
<dbReference type="SUPFAM" id="SSF47565">
    <property type="entry name" value="Insect pheromone/odorant-binding proteins"/>
    <property type="match status" value="1"/>
</dbReference>
<keyword evidence="5" id="KW-1185">Reference proteome</keyword>
<evidence type="ECO:0000313" key="5">
    <source>
        <dbReference type="Proteomes" id="UP000440578"/>
    </source>
</evidence>
<dbReference type="GO" id="GO:0005230">
    <property type="term" value="F:extracellular ligand-gated monoatomic ion channel activity"/>
    <property type="evidence" value="ECO:0007669"/>
    <property type="project" value="InterPro"/>
</dbReference>
<organism evidence="4 5">
    <name type="scientific">Amphibalanus amphitrite</name>
    <name type="common">Striped barnacle</name>
    <name type="synonym">Balanus amphitrite</name>
    <dbReference type="NCBI Taxonomy" id="1232801"/>
    <lineage>
        <taxon>Eukaryota</taxon>
        <taxon>Metazoa</taxon>
        <taxon>Ecdysozoa</taxon>
        <taxon>Arthropoda</taxon>
        <taxon>Crustacea</taxon>
        <taxon>Multicrustacea</taxon>
        <taxon>Cirripedia</taxon>
        <taxon>Thoracica</taxon>
        <taxon>Thoracicalcarea</taxon>
        <taxon>Balanomorpha</taxon>
        <taxon>Balanoidea</taxon>
        <taxon>Balanidae</taxon>
        <taxon>Amphibalaninae</taxon>
        <taxon>Amphibalanus</taxon>
    </lineage>
</organism>